<dbReference type="InterPro" id="IPR024925">
    <property type="entry name" value="Malonyl_CoA-ACP_transAc"/>
</dbReference>
<evidence type="ECO:0000256" key="2">
    <source>
        <dbReference type="ARBA" id="ARBA00013258"/>
    </source>
</evidence>
<dbReference type="PANTHER" id="PTHR42681">
    <property type="entry name" value="MALONYL-COA-ACYL CARRIER PROTEIN TRANSACYLASE, MITOCHONDRIAL"/>
    <property type="match status" value="1"/>
</dbReference>
<dbReference type="SMART" id="SM00827">
    <property type="entry name" value="PKS_AT"/>
    <property type="match status" value="1"/>
</dbReference>
<sequence>MSWRRTPITSHIRTWTTLAANERANRAILFPGQGSQFVGMGKDLYEMYPRSAKLVFDEADEAVGGGLKSLTFEGDQGKLKLTENAQPAILTTSIAMLKVLEIDFGLDIAKHCKYALGHSLGEYTALVATGALGLADGVRLVRLRGKEMQQAVADRHGQTAMSALVVRKAKLSDLEKAIREINAELPIGELVQLANVNSSAQVVITNALQQEQLICLSRRAPFHCSLVQDAADAMQEAFTKIPFKEPCINVISNVTARPYDSVDEIAPLLVKQVTSTVEWHRSIEYCKDQNVNEFICFGPGKVLANLLKKEHPLDKIRAITSADDILHHAKEFQQRY</sequence>
<dbReference type="InterPro" id="IPR014043">
    <property type="entry name" value="Acyl_transferase_dom"/>
</dbReference>
<dbReference type="Gene3D" id="3.40.366.10">
    <property type="entry name" value="Malonyl-Coenzyme A Acyl Carrier Protein, domain 2"/>
    <property type="match status" value="1"/>
</dbReference>
<reference evidence="7" key="1">
    <citation type="submission" date="2013-08" db="EMBL/GenBank/DDBJ databases">
        <title>Gene expansion shapes genome architecture in the human pathogen Lichtheimia corymbifera: an evolutionary genomics analysis in the ancient terrestrial Mucorales (Mucoromycotina).</title>
        <authorList>
            <person name="Schwartze V.U."/>
            <person name="Winter S."/>
            <person name="Shelest E."/>
            <person name="Marcet-Houben M."/>
            <person name="Horn F."/>
            <person name="Wehner S."/>
            <person name="Hoffmann K."/>
            <person name="Riege K."/>
            <person name="Sammeth M."/>
            <person name="Nowrousian M."/>
            <person name="Valiante V."/>
            <person name="Linde J."/>
            <person name="Jacobsen I.D."/>
            <person name="Marz M."/>
            <person name="Brakhage A.A."/>
            <person name="Gabaldon T."/>
            <person name="Bocker S."/>
            <person name="Voigt K."/>
        </authorList>
    </citation>
    <scope>NUCLEOTIDE SEQUENCE [LARGE SCALE GENOMIC DNA]</scope>
    <source>
        <strain evidence="7">FSU 9682</strain>
    </source>
</reference>
<dbReference type="PIRSF" id="PIRSF000446">
    <property type="entry name" value="Mct"/>
    <property type="match status" value="1"/>
</dbReference>
<dbReference type="AlphaFoldDB" id="A0A068RTM0"/>
<dbReference type="VEuPathDB" id="FungiDB:LCOR_04376.1"/>
<dbReference type="SUPFAM" id="SSF52151">
    <property type="entry name" value="FabD/lysophospholipase-like"/>
    <property type="match status" value="1"/>
</dbReference>
<organism evidence="7 8">
    <name type="scientific">Lichtheimia corymbifera JMRC:FSU:9682</name>
    <dbReference type="NCBI Taxonomy" id="1263082"/>
    <lineage>
        <taxon>Eukaryota</taxon>
        <taxon>Fungi</taxon>
        <taxon>Fungi incertae sedis</taxon>
        <taxon>Mucoromycota</taxon>
        <taxon>Mucoromycotina</taxon>
        <taxon>Mucoromycetes</taxon>
        <taxon>Mucorales</taxon>
        <taxon>Lichtheimiaceae</taxon>
        <taxon>Lichtheimia</taxon>
    </lineage>
</organism>
<comment type="similarity">
    <text evidence="1">Belongs to the FabD family.</text>
</comment>
<comment type="caution">
    <text evidence="7">The sequence shown here is derived from an EMBL/GenBank/DDBJ whole genome shotgun (WGS) entry which is preliminary data.</text>
</comment>
<dbReference type="EC" id="2.3.1.39" evidence="2"/>
<dbReference type="Pfam" id="PF00698">
    <property type="entry name" value="Acyl_transf_1"/>
    <property type="match status" value="1"/>
</dbReference>
<keyword evidence="8" id="KW-1185">Reference proteome</keyword>
<dbReference type="InterPro" id="IPR050858">
    <property type="entry name" value="Mal-CoA-ACP_Trans/PKS_FabD"/>
</dbReference>
<dbReference type="InterPro" id="IPR001227">
    <property type="entry name" value="Ac_transferase_dom_sf"/>
</dbReference>
<dbReference type="OrthoDB" id="541883at2759"/>
<evidence type="ECO:0000256" key="1">
    <source>
        <dbReference type="ARBA" id="ARBA00008217"/>
    </source>
</evidence>
<dbReference type="Gene3D" id="3.30.70.250">
    <property type="entry name" value="Malonyl-CoA ACP transacylase, ACP-binding"/>
    <property type="match status" value="1"/>
</dbReference>
<gene>
    <name evidence="7" type="ORF">LCOR_04376.1</name>
</gene>
<feature type="domain" description="Malonyl-CoA:ACP transacylase (MAT)" evidence="6">
    <location>
        <begin position="29"/>
        <end position="324"/>
    </location>
</feature>
<evidence type="ECO:0000313" key="7">
    <source>
        <dbReference type="EMBL" id="CDH52957.1"/>
    </source>
</evidence>
<keyword evidence="4" id="KW-0012">Acyltransferase</keyword>
<dbReference type="EMBL" id="CBTN010000015">
    <property type="protein sequence ID" value="CDH52957.1"/>
    <property type="molecule type" value="Genomic_DNA"/>
</dbReference>
<evidence type="ECO:0000256" key="5">
    <source>
        <dbReference type="ARBA" id="ARBA00048462"/>
    </source>
</evidence>
<dbReference type="GO" id="GO:0006633">
    <property type="term" value="P:fatty acid biosynthetic process"/>
    <property type="evidence" value="ECO:0007669"/>
    <property type="project" value="TreeGrafter"/>
</dbReference>
<evidence type="ECO:0000259" key="6">
    <source>
        <dbReference type="SMART" id="SM00827"/>
    </source>
</evidence>
<comment type="catalytic activity">
    <reaction evidence="5">
        <text>holo-[ACP] + malonyl-CoA = malonyl-[ACP] + CoA</text>
        <dbReference type="Rhea" id="RHEA:41792"/>
        <dbReference type="Rhea" id="RHEA-COMP:9623"/>
        <dbReference type="Rhea" id="RHEA-COMP:9685"/>
        <dbReference type="ChEBI" id="CHEBI:57287"/>
        <dbReference type="ChEBI" id="CHEBI:57384"/>
        <dbReference type="ChEBI" id="CHEBI:64479"/>
        <dbReference type="ChEBI" id="CHEBI:78449"/>
        <dbReference type="EC" id="2.3.1.39"/>
    </reaction>
</comment>
<accession>A0A068RTM0</accession>
<dbReference type="PANTHER" id="PTHR42681:SF1">
    <property type="entry name" value="MALONYL-COA-ACYL CARRIER PROTEIN TRANSACYLASE, MITOCHONDRIAL"/>
    <property type="match status" value="1"/>
</dbReference>
<proteinExistence type="inferred from homology"/>
<dbReference type="Proteomes" id="UP000027586">
    <property type="component" value="Unassembled WGS sequence"/>
</dbReference>
<dbReference type="GO" id="GO:0005739">
    <property type="term" value="C:mitochondrion"/>
    <property type="evidence" value="ECO:0007669"/>
    <property type="project" value="TreeGrafter"/>
</dbReference>
<evidence type="ECO:0000256" key="3">
    <source>
        <dbReference type="ARBA" id="ARBA00022679"/>
    </source>
</evidence>
<keyword evidence="3" id="KW-0808">Transferase</keyword>
<protein>
    <recommendedName>
        <fullName evidence="2">[acyl-carrier-protein] S-malonyltransferase</fullName>
        <ecNumber evidence="2">2.3.1.39</ecNumber>
    </recommendedName>
</protein>
<name>A0A068RTM0_9FUNG</name>
<evidence type="ECO:0000313" key="8">
    <source>
        <dbReference type="Proteomes" id="UP000027586"/>
    </source>
</evidence>
<evidence type="ECO:0000256" key="4">
    <source>
        <dbReference type="ARBA" id="ARBA00023315"/>
    </source>
</evidence>
<dbReference type="InterPro" id="IPR016035">
    <property type="entry name" value="Acyl_Trfase/lysoPLipase"/>
</dbReference>
<dbReference type="GO" id="GO:0004314">
    <property type="term" value="F:[acyl-carrier-protein] S-malonyltransferase activity"/>
    <property type="evidence" value="ECO:0007669"/>
    <property type="project" value="UniProtKB-EC"/>
</dbReference>